<protein>
    <submittedName>
        <fullName evidence="2">Uncharacterized protein</fullName>
    </submittedName>
</protein>
<dbReference type="Proteomes" id="UP000230557">
    <property type="component" value="Unassembled WGS sequence"/>
</dbReference>
<reference evidence="3" key="1">
    <citation type="submission" date="2017-09" db="EMBL/GenBank/DDBJ databases">
        <title>Depth-based differentiation of microbial function through sediment-hosted aquifers and enrichment of novel symbionts in the deep terrestrial subsurface.</title>
        <authorList>
            <person name="Probst A.J."/>
            <person name="Ladd B."/>
            <person name="Jarett J.K."/>
            <person name="Geller-Mcgrath D.E."/>
            <person name="Sieber C.M.K."/>
            <person name="Emerson J.B."/>
            <person name="Anantharaman K."/>
            <person name="Thomas B.C."/>
            <person name="Malmstrom R."/>
            <person name="Stieglmeier M."/>
            <person name="Klingl A."/>
            <person name="Woyke T."/>
            <person name="Ryan C.M."/>
            <person name="Banfield J.F."/>
        </authorList>
    </citation>
    <scope>NUCLEOTIDE SEQUENCE [LARGE SCALE GENOMIC DNA]</scope>
</reference>
<gene>
    <name evidence="2" type="ORF">COT91_04340</name>
</gene>
<dbReference type="EMBL" id="PFAJ01000057">
    <property type="protein sequence ID" value="PIR96863.1"/>
    <property type="molecule type" value="Genomic_DNA"/>
</dbReference>
<keyword evidence="1" id="KW-0812">Transmembrane</keyword>
<proteinExistence type="predicted"/>
<name>A0A2H0VCS2_9BACT</name>
<accession>A0A2H0VCS2</accession>
<dbReference type="InterPro" id="IPR043993">
    <property type="entry name" value="T4SS_pilin"/>
</dbReference>
<evidence type="ECO:0000313" key="3">
    <source>
        <dbReference type="Proteomes" id="UP000230557"/>
    </source>
</evidence>
<feature type="transmembrane region" description="Helical" evidence="1">
    <location>
        <begin position="103"/>
        <end position="130"/>
    </location>
</feature>
<sequence>MKKNSPGDSKKFTHLSRLRPLRLVVGLASKAKHGDEVSEGKEGRLVVLKAKRAGVAESLLKKISIIIILSGLVLSPIVVSAQLETTAPVDTGLATGLFGCAEKTIGCVVSAVIKALLALAFISALLFMVISGFRYVTSAGNDEAVTSAKQNLIWAVVGLVVILLAWVILSVIVKSIEKGPGGGEATPEAFKHNERMFYKNT</sequence>
<keyword evidence="1" id="KW-0472">Membrane</keyword>
<comment type="caution">
    <text evidence="2">The sequence shown here is derived from an EMBL/GenBank/DDBJ whole genome shotgun (WGS) entry which is preliminary data.</text>
</comment>
<organism evidence="2 3">
    <name type="scientific">Candidatus Doudnabacteria bacterium CG10_big_fil_rev_8_21_14_0_10_41_10</name>
    <dbReference type="NCBI Taxonomy" id="1974551"/>
    <lineage>
        <taxon>Bacteria</taxon>
        <taxon>Candidatus Doudnaibacteriota</taxon>
    </lineage>
</organism>
<feature type="transmembrane region" description="Helical" evidence="1">
    <location>
        <begin position="151"/>
        <end position="173"/>
    </location>
</feature>
<evidence type="ECO:0000313" key="2">
    <source>
        <dbReference type="EMBL" id="PIR96863.1"/>
    </source>
</evidence>
<feature type="transmembrane region" description="Helical" evidence="1">
    <location>
        <begin position="59"/>
        <end position="83"/>
    </location>
</feature>
<keyword evidence="1" id="KW-1133">Transmembrane helix</keyword>
<dbReference type="Pfam" id="PF18895">
    <property type="entry name" value="T4SS_pilin"/>
    <property type="match status" value="1"/>
</dbReference>
<dbReference type="AlphaFoldDB" id="A0A2H0VCS2"/>
<evidence type="ECO:0000256" key="1">
    <source>
        <dbReference type="SAM" id="Phobius"/>
    </source>
</evidence>